<sequence>MAAPPESLQSLPSPTPSSSSQAHSRFGSLHRQTPQTSSAPSTHSHSSPNPLNERDAHANPASTTTAFQPATYLPSVSSSPPPNPPPYIPPPQHAMPPDPIHSMTSATGYGQPLMSWANAPPGPNGWRNGGGVAGGPFAGYRGVIPNGRHLPTNPDYPARFGARPGSAHGESRDRRRERRDRDRDDERELEEEVISTIFVVGFPDDMSEREFQNIFTFAPGFEAATLKFPSGSRREPTAALLAELTQLAAQQNAQGGEYSEYPLGNINLEEAISSLSLTTASTSQSTTPSAPMSLTPSVSSNPMLGPGSNPTIPPSSARRQTIGFARFKTRNDALVAKDHLQGKKIDPLTGSVLKAEMAKKNLHTKKTTSSEEIMGFLLRSGRLGLVPGAGSATGPVSAGGPSGGTGAMGSVRDAWESWPNSSSGPGSDKDARLNIDEKTTANASSQPNMITNPTSSSASTSTSTSAPAVPTPTSPSLRQTDSKALLALAEEADELEGWSVNGALGMGMTMGPPYEGYSSVSSSGQGQGPAPGQGQSQRRLGSQPGPSGSAYGRHRHGHGSEYGTNATGTILAGEHVDGAPVGGIGLSGGRIIGANPADQNPPINTLYVGNLPAVSPPTHPPGFLEESLRALFSRCPGFKRMSYRQKINGPMCFVEFEEVLYASQAIKELYGHNLGGLVKGGIRLSYSKNSLGQRGNNHPSQINTNAFGGIAHNVALAGMSMTSPTTQQHSLPNGAVGYGLPGSLGEGSTSLGMGDLRRESVPGTAATNGASTGTSLSPTAQPFNITLPPTSPRSRYFASPPLSTSNPHKLSPTESAPASASASASASVSAGSSFNSNTTNGLSTTGMPTPGGAGVGVPIPSSSSRSSTSARSTTSVFHPFGQPSNSISTSVNTNTSSGFSPVSSPIRTPASFSWLSSSAGTGGGVGYGYEFGGSVPLGSLNGAASAWGQSAERRD</sequence>
<evidence type="ECO:0000256" key="3">
    <source>
        <dbReference type="SAM" id="MobiDB-lite"/>
    </source>
</evidence>
<evidence type="ECO:0000259" key="4">
    <source>
        <dbReference type="PROSITE" id="PS50102"/>
    </source>
</evidence>
<feature type="compositionally biased region" description="Polar residues" evidence="3">
    <location>
        <begin position="778"/>
        <end position="788"/>
    </location>
</feature>
<feature type="compositionally biased region" description="Basic and acidic residues" evidence="3">
    <location>
        <begin position="169"/>
        <end position="186"/>
    </location>
</feature>
<feature type="domain" description="RRM" evidence="4">
    <location>
        <begin position="604"/>
        <end position="689"/>
    </location>
</feature>
<feature type="compositionally biased region" description="Low complexity" evidence="3">
    <location>
        <begin position="515"/>
        <end position="524"/>
    </location>
</feature>
<feature type="compositionally biased region" description="Low complexity" evidence="3">
    <location>
        <begin position="815"/>
        <end position="848"/>
    </location>
</feature>
<evidence type="ECO:0000256" key="1">
    <source>
        <dbReference type="ARBA" id="ARBA00022884"/>
    </source>
</evidence>
<feature type="compositionally biased region" description="Low complexity" evidence="3">
    <location>
        <begin position="389"/>
        <end position="399"/>
    </location>
</feature>
<name>A0A0D0V151_9TREE</name>
<dbReference type="AlphaFoldDB" id="A0A0D0V151"/>
<feature type="compositionally biased region" description="Polar residues" evidence="3">
    <location>
        <begin position="801"/>
        <end position="814"/>
    </location>
</feature>
<feature type="compositionally biased region" description="Low complexity" evidence="3">
    <location>
        <begin position="32"/>
        <end position="48"/>
    </location>
</feature>
<dbReference type="FunFam" id="3.30.70.330:FF:000428">
    <property type="entry name" value="Related to WHI3-involved in regulation of cell size"/>
    <property type="match status" value="1"/>
</dbReference>
<feature type="compositionally biased region" description="Polar residues" evidence="3">
    <location>
        <begin position="440"/>
        <end position="452"/>
    </location>
</feature>
<dbReference type="OrthoDB" id="431169at2759"/>
<feature type="region of interest" description="Disordered" evidence="3">
    <location>
        <begin position="515"/>
        <end position="566"/>
    </location>
</feature>
<dbReference type="HOGENOM" id="CLU_307545_0_0_1"/>
<feature type="region of interest" description="Disordered" evidence="3">
    <location>
        <begin position="145"/>
        <end position="189"/>
    </location>
</feature>
<reference evidence="5 6" key="1">
    <citation type="submission" date="2015-01" db="EMBL/GenBank/DDBJ databases">
        <title>The Genome Sequence of Cryptococcus gattii Ram5.</title>
        <authorList>
            <consortium name="The Broad Institute Genomics Platform"/>
            <person name="Cuomo C."/>
            <person name="Litvintseva A."/>
            <person name="Chen Y."/>
            <person name="Heitman J."/>
            <person name="Sun S."/>
            <person name="Springer D."/>
            <person name="Dromer F."/>
            <person name="Young S."/>
            <person name="Zeng Q."/>
            <person name="Gargeya S."/>
            <person name="Abouelleil A."/>
            <person name="Alvarado L."/>
            <person name="Chapman S.B."/>
            <person name="Gainer-Dewar J."/>
            <person name="Goldberg J."/>
            <person name="Griggs A."/>
            <person name="Gujja S."/>
            <person name="Hansen M."/>
            <person name="Howarth C."/>
            <person name="Imamovic A."/>
            <person name="Larimer J."/>
            <person name="Murphy C."/>
            <person name="Naylor J."/>
            <person name="Pearson M."/>
            <person name="Priest M."/>
            <person name="Roberts A."/>
            <person name="Saif S."/>
            <person name="Shea T."/>
            <person name="Sykes S."/>
            <person name="Wortman J."/>
            <person name="Nusbaum C."/>
            <person name="Birren B."/>
        </authorList>
    </citation>
    <scope>NUCLEOTIDE SEQUENCE [LARGE SCALE GENOMIC DNA]</scope>
    <source>
        <strain evidence="5 6">Ram5</strain>
    </source>
</reference>
<feature type="region of interest" description="Disordered" evidence="3">
    <location>
        <begin position="722"/>
        <end position="881"/>
    </location>
</feature>
<feature type="compositionally biased region" description="Basic and acidic residues" evidence="3">
    <location>
        <begin position="427"/>
        <end position="439"/>
    </location>
</feature>
<keyword evidence="1 2" id="KW-0694">RNA-binding</keyword>
<feature type="compositionally biased region" description="Low complexity" evidence="3">
    <location>
        <begin position="1"/>
        <end position="21"/>
    </location>
</feature>
<feature type="compositionally biased region" description="Low complexity" evidence="3">
    <location>
        <begin position="532"/>
        <end position="545"/>
    </location>
</feature>
<evidence type="ECO:0000313" key="6">
    <source>
        <dbReference type="Proteomes" id="UP000053392"/>
    </source>
</evidence>
<dbReference type="InterPro" id="IPR035979">
    <property type="entry name" value="RBD_domain_sf"/>
</dbReference>
<dbReference type="PROSITE" id="PS50102">
    <property type="entry name" value="RRM"/>
    <property type="match status" value="1"/>
</dbReference>
<proteinExistence type="predicted"/>
<protein>
    <submittedName>
        <fullName evidence="5">Cell wall integrity protein scw1</fullName>
    </submittedName>
</protein>
<feature type="compositionally biased region" description="Polar residues" evidence="3">
    <location>
        <begin position="722"/>
        <end position="731"/>
    </location>
</feature>
<dbReference type="Gene3D" id="3.30.70.330">
    <property type="match status" value="2"/>
</dbReference>
<evidence type="ECO:0000313" key="5">
    <source>
        <dbReference type="EMBL" id="KIR40209.1"/>
    </source>
</evidence>
<dbReference type="EMBL" id="KN847904">
    <property type="protein sequence ID" value="KIR40209.1"/>
    <property type="molecule type" value="Genomic_DNA"/>
</dbReference>
<feature type="region of interest" description="Disordered" evidence="3">
    <location>
        <begin position="1"/>
        <end position="130"/>
    </location>
</feature>
<feature type="compositionally biased region" description="Pro residues" evidence="3">
    <location>
        <begin position="79"/>
        <end position="99"/>
    </location>
</feature>
<dbReference type="InterPro" id="IPR000504">
    <property type="entry name" value="RRM_dom"/>
</dbReference>
<dbReference type="SMART" id="SM00360">
    <property type="entry name" value="RRM"/>
    <property type="match status" value="1"/>
</dbReference>
<feature type="region of interest" description="Disordered" evidence="3">
    <location>
        <begin position="389"/>
        <end position="479"/>
    </location>
</feature>
<dbReference type="GO" id="GO:0003723">
    <property type="term" value="F:RNA binding"/>
    <property type="evidence" value="ECO:0007669"/>
    <property type="project" value="UniProtKB-UniRule"/>
</dbReference>
<keyword evidence="6" id="KW-1185">Reference proteome</keyword>
<feature type="compositionally biased region" description="Low complexity" evidence="3">
    <location>
        <begin position="856"/>
        <end position="875"/>
    </location>
</feature>
<dbReference type="PANTHER" id="PTHR10501">
    <property type="entry name" value="U1 SMALL NUCLEAR RIBONUCLEOPROTEIN A/U2 SMALL NUCLEAR RIBONUCLEOPROTEIN B"/>
    <property type="match status" value="1"/>
</dbReference>
<dbReference type="Pfam" id="PF00076">
    <property type="entry name" value="RRM_1"/>
    <property type="match status" value="1"/>
</dbReference>
<accession>A0A0D0V151</accession>
<dbReference type="Proteomes" id="UP000053392">
    <property type="component" value="Unassembled WGS sequence"/>
</dbReference>
<evidence type="ECO:0000256" key="2">
    <source>
        <dbReference type="PROSITE-ProRule" id="PRU00176"/>
    </source>
</evidence>
<dbReference type="SUPFAM" id="SSF54928">
    <property type="entry name" value="RNA-binding domain, RBD"/>
    <property type="match status" value="2"/>
</dbReference>
<feature type="compositionally biased region" description="Low complexity" evidence="3">
    <location>
        <begin position="763"/>
        <end position="777"/>
    </location>
</feature>
<dbReference type="InterPro" id="IPR012677">
    <property type="entry name" value="Nucleotide-bd_a/b_plait_sf"/>
</dbReference>
<feature type="compositionally biased region" description="Gly residues" evidence="3">
    <location>
        <begin position="736"/>
        <end position="745"/>
    </location>
</feature>
<gene>
    <name evidence="5" type="ORF">I313_04130</name>
</gene>
<feature type="compositionally biased region" description="Low complexity" evidence="3">
    <location>
        <begin position="453"/>
        <end position="468"/>
    </location>
</feature>
<organism evidence="5 6">
    <name type="scientific">Cryptococcus deuterogattii Ram5</name>
    <dbReference type="NCBI Taxonomy" id="1296110"/>
    <lineage>
        <taxon>Eukaryota</taxon>
        <taxon>Fungi</taxon>
        <taxon>Dikarya</taxon>
        <taxon>Basidiomycota</taxon>
        <taxon>Agaricomycotina</taxon>
        <taxon>Tremellomycetes</taxon>
        <taxon>Tremellales</taxon>
        <taxon>Cryptococcaceae</taxon>
        <taxon>Cryptococcus</taxon>
        <taxon>Cryptococcus gattii species complex</taxon>
    </lineage>
</organism>